<dbReference type="InterPro" id="IPR003594">
    <property type="entry name" value="HATPase_dom"/>
</dbReference>
<evidence type="ECO:0000256" key="5">
    <source>
        <dbReference type="ARBA" id="ARBA00022777"/>
    </source>
</evidence>
<keyword evidence="5" id="KW-0418">Kinase</keyword>
<sequence length="385" mass="44366">MEKLLTRLLLIEDDEEDYLLLKRHLAKIPNTRYEIDWTTDYNAGLDRMLSTEHDICMLDYRLGAHNGIELIRNARSQHYAKPIILLTGANEYEIDIQALQAGADDYISKTQLQSELLYRVIRYAIERKKAELEREKLLREQIESKELEQRRNEFISIVTHELKTPLTSLKAYAQLLRRRFEKLGDEQLTRQAMRMDSQINKLTGLIDDLLDVTRIEGGKLKFYEEFYDFDALVNDIIEEIQPTTDKVTLIREGSVDAAIWGDRERTGQVITNFLSNAIKYAPEGERVIIRTCVDDQNVTLCVQDFGPGIPKEEQENLFTPFYRIEQPSRGAIPGMGLGLYISAEIIQRQNGRIWVESEEGHGSTFCFSLPLHRAPSIPEAAITEA</sequence>
<dbReference type="Gene3D" id="3.30.565.10">
    <property type="entry name" value="Histidine kinase-like ATPase, C-terminal domain"/>
    <property type="match status" value="1"/>
</dbReference>
<dbReference type="SMART" id="SM00448">
    <property type="entry name" value="REC"/>
    <property type="match status" value="1"/>
</dbReference>
<evidence type="ECO:0000256" key="6">
    <source>
        <dbReference type="ARBA" id="ARBA00023012"/>
    </source>
</evidence>
<evidence type="ECO:0000256" key="4">
    <source>
        <dbReference type="ARBA" id="ARBA00022679"/>
    </source>
</evidence>
<dbReference type="EMBL" id="AP019376">
    <property type="protein sequence ID" value="BBH86807.1"/>
    <property type="molecule type" value="Genomic_DNA"/>
</dbReference>
<dbReference type="InterPro" id="IPR011006">
    <property type="entry name" value="CheY-like_superfamily"/>
</dbReference>
<name>A0A455SEB2_9CHLR</name>
<dbReference type="SMART" id="SM00387">
    <property type="entry name" value="HATPase_c"/>
    <property type="match status" value="1"/>
</dbReference>
<organism evidence="12">
    <name type="scientific">Thermosporothrix sp. COM3</name>
    <dbReference type="NCBI Taxonomy" id="2490863"/>
    <lineage>
        <taxon>Bacteria</taxon>
        <taxon>Bacillati</taxon>
        <taxon>Chloroflexota</taxon>
        <taxon>Ktedonobacteria</taxon>
        <taxon>Ktedonobacterales</taxon>
        <taxon>Thermosporotrichaceae</taxon>
        <taxon>Thermosporothrix</taxon>
    </lineage>
</organism>
<proteinExistence type="predicted"/>
<accession>A0A455SEB2</accession>
<dbReference type="InterPro" id="IPR004358">
    <property type="entry name" value="Sig_transdc_His_kin-like_C"/>
</dbReference>
<dbReference type="CDD" id="cd00075">
    <property type="entry name" value="HATPase"/>
    <property type="match status" value="1"/>
</dbReference>
<keyword evidence="3 8" id="KW-0597">Phosphoprotein</keyword>
<evidence type="ECO:0000256" key="3">
    <source>
        <dbReference type="ARBA" id="ARBA00022553"/>
    </source>
</evidence>
<dbReference type="InterPro" id="IPR036890">
    <property type="entry name" value="HATPase_C_sf"/>
</dbReference>
<protein>
    <recommendedName>
        <fullName evidence="2">histidine kinase</fullName>
        <ecNumber evidence="2">2.7.13.3</ecNumber>
    </recommendedName>
</protein>
<keyword evidence="9" id="KW-0175">Coiled coil</keyword>
<dbReference type="SMART" id="SM00388">
    <property type="entry name" value="HisKA"/>
    <property type="match status" value="1"/>
</dbReference>
<dbReference type="SUPFAM" id="SSF52172">
    <property type="entry name" value="CheY-like"/>
    <property type="match status" value="1"/>
</dbReference>
<dbReference type="InterPro" id="IPR003661">
    <property type="entry name" value="HisK_dim/P_dom"/>
</dbReference>
<keyword evidence="7" id="KW-0472">Membrane</keyword>
<dbReference type="PANTHER" id="PTHR43547:SF2">
    <property type="entry name" value="HYBRID SIGNAL TRANSDUCTION HISTIDINE KINASE C"/>
    <property type="match status" value="1"/>
</dbReference>
<dbReference type="Gene3D" id="1.10.287.130">
    <property type="match status" value="1"/>
</dbReference>
<feature type="modified residue" description="4-aspartylphosphate" evidence="8">
    <location>
        <position position="59"/>
    </location>
</feature>
<evidence type="ECO:0000256" key="1">
    <source>
        <dbReference type="ARBA" id="ARBA00000085"/>
    </source>
</evidence>
<feature type="domain" description="Response regulatory" evidence="11">
    <location>
        <begin position="7"/>
        <end position="124"/>
    </location>
</feature>
<dbReference type="SUPFAM" id="SSF55874">
    <property type="entry name" value="ATPase domain of HSP90 chaperone/DNA topoisomerase II/histidine kinase"/>
    <property type="match status" value="1"/>
</dbReference>
<comment type="catalytic activity">
    <reaction evidence="1">
        <text>ATP + protein L-histidine = ADP + protein N-phospho-L-histidine.</text>
        <dbReference type="EC" id="2.7.13.3"/>
    </reaction>
</comment>
<keyword evidence="4" id="KW-0808">Transferase</keyword>
<evidence type="ECO:0000259" key="11">
    <source>
        <dbReference type="PROSITE" id="PS50110"/>
    </source>
</evidence>
<evidence type="ECO:0000256" key="9">
    <source>
        <dbReference type="SAM" id="Coils"/>
    </source>
</evidence>
<dbReference type="InterPro" id="IPR036097">
    <property type="entry name" value="HisK_dim/P_sf"/>
</dbReference>
<dbReference type="AlphaFoldDB" id="A0A455SEB2"/>
<evidence type="ECO:0000259" key="10">
    <source>
        <dbReference type="PROSITE" id="PS50109"/>
    </source>
</evidence>
<dbReference type="EC" id="2.7.13.3" evidence="2"/>
<evidence type="ECO:0000256" key="7">
    <source>
        <dbReference type="ARBA" id="ARBA00023136"/>
    </source>
</evidence>
<dbReference type="FunFam" id="1.10.287.130:FF:000001">
    <property type="entry name" value="Two-component sensor histidine kinase"/>
    <property type="match status" value="1"/>
</dbReference>
<dbReference type="GO" id="GO:0000155">
    <property type="term" value="F:phosphorelay sensor kinase activity"/>
    <property type="evidence" value="ECO:0007669"/>
    <property type="project" value="InterPro"/>
</dbReference>
<evidence type="ECO:0000256" key="2">
    <source>
        <dbReference type="ARBA" id="ARBA00012438"/>
    </source>
</evidence>
<dbReference type="CDD" id="cd00156">
    <property type="entry name" value="REC"/>
    <property type="match status" value="1"/>
</dbReference>
<dbReference type="PRINTS" id="PR00344">
    <property type="entry name" value="BCTRLSENSOR"/>
</dbReference>
<dbReference type="CDD" id="cd00082">
    <property type="entry name" value="HisKA"/>
    <property type="match status" value="1"/>
</dbReference>
<dbReference type="PROSITE" id="PS50109">
    <property type="entry name" value="HIS_KIN"/>
    <property type="match status" value="1"/>
</dbReference>
<dbReference type="Pfam" id="PF02518">
    <property type="entry name" value="HATPase_c"/>
    <property type="match status" value="1"/>
</dbReference>
<evidence type="ECO:0000256" key="8">
    <source>
        <dbReference type="PROSITE-ProRule" id="PRU00169"/>
    </source>
</evidence>
<dbReference type="InterPro" id="IPR001789">
    <property type="entry name" value="Sig_transdc_resp-reg_receiver"/>
</dbReference>
<feature type="domain" description="Histidine kinase" evidence="10">
    <location>
        <begin position="157"/>
        <end position="373"/>
    </location>
</feature>
<dbReference type="FunFam" id="3.30.565.10:FF:000006">
    <property type="entry name" value="Sensor histidine kinase WalK"/>
    <property type="match status" value="1"/>
</dbReference>
<dbReference type="SUPFAM" id="SSF47384">
    <property type="entry name" value="Homodimeric domain of signal transducing histidine kinase"/>
    <property type="match status" value="1"/>
</dbReference>
<dbReference type="Gene3D" id="3.40.50.2300">
    <property type="match status" value="1"/>
</dbReference>
<feature type="coiled-coil region" evidence="9">
    <location>
        <begin position="120"/>
        <end position="150"/>
    </location>
</feature>
<dbReference type="PANTHER" id="PTHR43547">
    <property type="entry name" value="TWO-COMPONENT HISTIDINE KINASE"/>
    <property type="match status" value="1"/>
</dbReference>
<dbReference type="Pfam" id="PF00072">
    <property type="entry name" value="Response_reg"/>
    <property type="match status" value="1"/>
</dbReference>
<dbReference type="InterPro" id="IPR005467">
    <property type="entry name" value="His_kinase_dom"/>
</dbReference>
<reference evidence="12" key="1">
    <citation type="submission" date="2018-12" db="EMBL/GenBank/DDBJ databases">
        <title>Novel natural products biosynthetic potential of the class Ktedonobacteria.</title>
        <authorList>
            <person name="Zheng Y."/>
            <person name="Saitou A."/>
            <person name="Wang C.M."/>
            <person name="Toyoda A."/>
            <person name="Minakuchi Y."/>
            <person name="Sekiguchi Y."/>
            <person name="Ueda K."/>
            <person name="Takano H."/>
            <person name="Sakai Y."/>
            <person name="Yokota A."/>
            <person name="Yabe S."/>
        </authorList>
    </citation>
    <scope>NUCLEOTIDE SEQUENCE</scope>
    <source>
        <strain evidence="12">COM3</strain>
    </source>
</reference>
<dbReference type="PROSITE" id="PS50110">
    <property type="entry name" value="RESPONSE_REGULATORY"/>
    <property type="match status" value="1"/>
</dbReference>
<evidence type="ECO:0000313" key="12">
    <source>
        <dbReference type="EMBL" id="BBH86807.1"/>
    </source>
</evidence>
<gene>
    <name evidence="12" type="ORF">KTC_15580</name>
</gene>
<keyword evidence="6" id="KW-0902">Two-component regulatory system</keyword>
<dbReference type="Pfam" id="PF00512">
    <property type="entry name" value="HisKA"/>
    <property type="match status" value="1"/>
</dbReference>